<evidence type="ECO:0000313" key="3">
    <source>
        <dbReference type="Proteomes" id="UP000603227"/>
    </source>
</evidence>
<dbReference type="Proteomes" id="UP000603227">
    <property type="component" value="Unassembled WGS sequence"/>
</dbReference>
<organism evidence="2 3">
    <name type="scientific">Streptomyces capitiformicae</name>
    <dbReference type="NCBI Taxonomy" id="2014920"/>
    <lineage>
        <taxon>Bacteria</taxon>
        <taxon>Bacillati</taxon>
        <taxon>Actinomycetota</taxon>
        <taxon>Actinomycetes</taxon>
        <taxon>Kitasatosporales</taxon>
        <taxon>Streptomycetaceae</taxon>
        <taxon>Streptomyces</taxon>
    </lineage>
</organism>
<sequence length="124" mass="13289">MRKRVILALAAVLPLTGVATLAGASQAAADPTKSRVVVQGTVEDCEDDTAPLQVTIETKKDEVGVDSKPRVEDEGKYKVTFKNIPKNGVKATATVECEEDSYSTSLTIKRPPGTKLTQTFNIEP</sequence>
<dbReference type="RefSeq" id="WP_189783354.1">
    <property type="nucleotide sequence ID" value="NZ_BNAT01000010.1"/>
</dbReference>
<protein>
    <submittedName>
        <fullName evidence="2">Uncharacterized protein</fullName>
    </submittedName>
</protein>
<reference evidence="2" key="1">
    <citation type="journal article" date="2014" name="Int. J. Syst. Evol. Microbiol.">
        <title>Complete genome sequence of Corynebacterium casei LMG S-19264T (=DSM 44701T), isolated from a smear-ripened cheese.</title>
        <authorList>
            <consortium name="US DOE Joint Genome Institute (JGI-PGF)"/>
            <person name="Walter F."/>
            <person name="Albersmeier A."/>
            <person name="Kalinowski J."/>
            <person name="Ruckert C."/>
        </authorList>
    </citation>
    <scope>NUCLEOTIDE SEQUENCE</scope>
    <source>
        <strain evidence="2">CGMCC 4.7403</strain>
    </source>
</reference>
<reference evidence="2" key="2">
    <citation type="submission" date="2020-09" db="EMBL/GenBank/DDBJ databases">
        <authorList>
            <person name="Sun Q."/>
            <person name="Zhou Y."/>
        </authorList>
    </citation>
    <scope>NUCLEOTIDE SEQUENCE</scope>
    <source>
        <strain evidence="2">CGMCC 4.7403</strain>
    </source>
</reference>
<comment type="caution">
    <text evidence="2">The sequence shown here is derived from an EMBL/GenBank/DDBJ whole genome shotgun (WGS) entry which is preliminary data.</text>
</comment>
<dbReference type="AlphaFoldDB" id="A0A919GQ83"/>
<accession>A0A919GQ83</accession>
<evidence type="ECO:0000256" key="1">
    <source>
        <dbReference type="SAM" id="SignalP"/>
    </source>
</evidence>
<gene>
    <name evidence="2" type="ORF">GCM10017771_34690</name>
</gene>
<name>A0A919GQ83_9ACTN</name>
<proteinExistence type="predicted"/>
<keyword evidence="1" id="KW-0732">Signal</keyword>
<dbReference type="EMBL" id="BNAT01000010">
    <property type="protein sequence ID" value="GHH88611.1"/>
    <property type="molecule type" value="Genomic_DNA"/>
</dbReference>
<keyword evidence="3" id="KW-1185">Reference proteome</keyword>
<evidence type="ECO:0000313" key="2">
    <source>
        <dbReference type="EMBL" id="GHH88611.1"/>
    </source>
</evidence>
<feature type="chain" id="PRO_5037113980" evidence="1">
    <location>
        <begin position="25"/>
        <end position="124"/>
    </location>
</feature>
<feature type="signal peptide" evidence="1">
    <location>
        <begin position="1"/>
        <end position="24"/>
    </location>
</feature>